<reference evidence="2 3" key="1">
    <citation type="submission" date="2019-08" db="EMBL/GenBank/DDBJ databases">
        <title>Luteimonas viscosus sp. nov., isolated from soil of a sunflower field.</title>
        <authorList>
            <person name="Jianli Z."/>
            <person name="Ying Z."/>
        </authorList>
    </citation>
    <scope>NUCLEOTIDE SEQUENCE [LARGE SCALE GENOMIC DNA]</scope>
    <source>
        <strain evidence="2 3">XBU10</strain>
    </source>
</reference>
<proteinExistence type="predicted"/>
<sequence>MRALFVGGVIDNNELDLDGNEPPRHYPPQTGSGQSRYRLHAVGHGNGGIACAVYGAPDMEPGEILRVSDERGYARRFETELQMVD</sequence>
<dbReference type="RefSeq" id="WP_149102673.1">
    <property type="nucleotide sequence ID" value="NZ_VTFT01000001.1"/>
</dbReference>
<evidence type="ECO:0000313" key="2">
    <source>
        <dbReference type="EMBL" id="TYT26123.1"/>
    </source>
</evidence>
<dbReference type="AlphaFoldDB" id="A0A5D4XQ94"/>
<keyword evidence="3" id="KW-1185">Reference proteome</keyword>
<name>A0A5D4XQ94_9GAMM</name>
<dbReference type="EMBL" id="VTFT01000001">
    <property type="protein sequence ID" value="TYT26123.1"/>
    <property type="molecule type" value="Genomic_DNA"/>
</dbReference>
<accession>A0A5D4XQ94</accession>
<gene>
    <name evidence="2" type="ORF">FZO89_07535</name>
</gene>
<organism evidence="2 3">
    <name type="scientific">Luteimonas viscosa</name>
    <dbReference type="NCBI Taxonomy" id="1132694"/>
    <lineage>
        <taxon>Bacteria</taxon>
        <taxon>Pseudomonadati</taxon>
        <taxon>Pseudomonadota</taxon>
        <taxon>Gammaproteobacteria</taxon>
        <taxon>Lysobacterales</taxon>
        <taxon>Lysobacteraceae</taxon>
        <taxon>Luteimonas</taxon>
    </lineage>
</organism>
<evidence type="ECO:0000256" key="1">
    <source>
        <dbReference type="SAM" id="MobiDB-lite"/>
    </source>
</evidence>
<dbReference type="Proteomes" id="UP000324973">
    <property type="component" value="Unassembled WGS sequence"/>
</dbReference>
<protein>
    <submittedName>
        <fullName evidence="2">Uncharacterized protein</fullName>
    </submittedName>
</protein>
<feature type="region of interest" description="Disordered" evidence="1">
    <location>
        <begin position="15"/>
        <end position="35"/>
    </location>
</feature>
<dbReference type="OrthoDB" id="6024827at2"/>
<evidence type="ECO:0000313" key="3">
    <source>
        <dbReference type="Proteomes" id="UP000324973"/>
    </source>
</evidence>
<comment type="caution">
    <text evidence="2">The sequence shown here is derived from an EMBL/GenBank/DDBJ whole genome shotgun (WGS) entry which is preliminary data.</text>
</comment>